<dbReference type="InterPro" id="IPR022291">
    <property type="entry name" value="Bacteriocin_synth_cyclodeHase"/>
</dbReference>
<dbReference type="InterPro" id="IPR035985">
    <property type="entry name" value="Ubiquitin-activating_enz"/>
</dbReference>
<proteinExistence type="predicted"/>
<dbReference type="Pfam" id="PF21084">
    <property type="entry name" value="WHD_DUF4423_like"/>
    <property type="match status" value="1"/>
</dbReference>
<reference evidence="2 3" key="1">
    <citation type="submission" date="2020-02" db="EMBL/GenBank/DDBJ databases">
        <title>Whole-genome analyses of novel actinobacteria.</title>
        <authorList>
            <person name="Sahin N."/>
            <person name="Tokatli A."/>
        </authorList>
    </citation>
    <scope>NUCLEOTIDE SEQUENCE [LARGE SCALE GENOMIC DNA]</scope>
    <source>
        <strain evidence="2 3">YC419</strain>
    </source>
</reference>
<dbReference type="Gene3D" id="3.40.50.720">
    <property type="entry name" value="NAD(P)-binding Rossmann-like Domain"/>
    <property type="match status" value="1"/>
</dbReference>
<comment type="caution">
    <text evidence="2">The sequence shown here is derived from an EMBL/GenBank/DDBJ whole genome shotgun (WGS) entry which is preliminary data.</text>
</comment>
<dbReference type="Gene3D" id="3.30.1330.230">
    <property type="match status" value="1"/>
</dbReference>
<dbReference type="InterPro" id="IPR003776">
    <property type="entry name" value="YcaO-like_dom"/>
</dbReference>
<dbReference type="NCBIfam" id="TIGR03882">
    <property type="entry name" value="cyclo_dehyd_2"/>
    <property type="match status" value="1"/>
</dbReference>
<dbReference type="SUPFAM" id="SSF69572">
    <property type="entry name" value="Activating enzymes of the ubiquitin-like proteins"/>
    <property type="match status" value="1"/>
</dbReference>
<evidence type="ECO:0000313" key="2">
    <source>
        <dbReference type="EMBL" id="NGO43907.1"/>
    </source>
</evidence>
<dbReference type="NCBIfam" id="TIGR00702">
    <property type="entry name" value="YcaO-type kinase domain"/>
    <property type="match status" value="1"/>
</dbReference>
<dbReference type="Gene3D" id="3.30.160.660">
    <property type="match status" value="1"/>
</dbReference>
<accession>A0ABX0DY00</accession>
<dbReference type="Proteomes" id="UP001518140">
    <property type="component" value="Unassembled WGS sequence"/>
</dbReference>
<organism evidence="2 3">
    <name type="scientific">Streptomyces ureilyticus</name>
    <dbReference type="NCBI Taxonomy" id="1775131"/>
    <lineage>
        <taxon>Bacteria</taxon>
        <taxon>Bacillati</taxon>
        <taxon>Actinomycetota</taxon>
        <taxon>Actinomycetes</taxon>
        <taxon>Kitasatosporales</taxon>
        <taxon>Streptomycetaceae</taxon>
        <taxon>Streptomyces</taxon>
    </lineage>
</organism>
<feature type="domain" description="YcaO" evidence="1">
    <location>
        <begin position="383"/>
        <end position="753"/>
    </location>
</feature>
<dbReference type="RefSeq" id="WP_165340510.1">
    <property type="nucleotide sequence ID" value="NZ_JAAKZX010000049.1"/>
</dbReference>
<name>A0ABX0DY00_9ACTN</name>
<gene>
    <name evidence="2" type="ORF">G6048_17690</name>
</gene>
<dbReference type="PANTHER" id="PTHR37809">
    <property type="entry name" value="RIBOSOMAL PROTEIN S12 METHYLTHIOTRANSFERASE ACCESSORY FACTOR YCAO"/>
    <property type="match status" value="1"/>
</dbReference>
<sequence length="753" mass="81504">MTVTDPVPTGLPVGFKRHLRVETVSGEAVYLLSDQGTTALRGRQIEALAPLLDGTRTLPAVIADATDSVPPAQAGRLIAALARADLVGYRDPGADAAAEAYWELAGIGGPGVVAAVRSTPVRVAALGRTDGSVVRAECRAAGLVLAESEEQAAFGMVVCDDYLDPELAAVDARHRAAGLPWLLARSRGPEVWVGPVFGAPDGPCWSCLAHRLRGHRWSQAPVWNALGLSGPLPLPEASLTAVRSLGLQTTVLEALKWAAGMRYAGQGTVCRLDTRTLRTSHHPVARRPQCPECGDAELVASLGRSPVVPVSRPKASGGGANHRALSAADVLSRYRHLVDPVTGIVAGLRPVTDTPEGLNRWVSGRNLALRGHAAEGLRSHCGGKGVTAEQAEAGALCEAVERYCGTRQGDEPAVRDSLAGLGEDAIHPNDVQLFAERQFRDRERWNARNAAVHTVPPRFDEGAVREWTPLWSLTSHRQRLLPTSMLYFGPAPDGTEPAPWADSNGNAAGSSLEDAVVQGFLELVERDAVALWWYNRLRRPAVDLDAFDEPWLARARTAYGKAGRSLWVLDLTADFGIPVMAAVSRCAESPQEKLSFGFGAHFDPRLALQRAVTEMCQLLPPAQAEESVSQMLDIPRELRNWWSTATVRNQPYLLPDPAESARRPGDYRYVPQNDLRADVAAAESMVRDHGMELLVLNQTRPDVELPVVKVVVPGLRHFWARFGPGRLFDVPVRMGWCEQPTPYEDLNPVPLFV</sequence>
<dbReference type="InterPro" id="IPR027624">
    <property type="entry name" value="TOMM_cyclo_SagD"/>
</dbReference>
<dbReference type="InterPro" id="IPR049274">
    <property type="entry name" value="LynD/TruD_wHTH-like"/>
</dbReference>
<dbReference type="NCBIfam" id="TIGR03604">
    <property type="entry name" value="TOMM_cyclo_SagD"/>
    <property type="match status" value="1"/>
</dbReference>
<dbReference type="PANTHER" id="PTHR37809:SF1">
    <property type="entry name" value="RIBOSOMAL PROTEIN S12 METHYLTHIOTRANSFERASE ACCESSORY FACTOR YCAO"/>
    <property type="match status" value="1"/>
</dbReference>
<dbReference type="Pfam" id="PF02624">
    <property type="entry name" value="YcaO"/>
    <property type="match status" value="1"/>
</dbReference>
<protein>
    <submittedName>
        <fullName evidence="2">TOMM leader peptide-binding protein</fullName>
    </submittedName>
</protein>
<keyword evidence="3" id="KW-1185">Reference proteome</keyword>
<dbReference type="Gene3D" id="3.90.930.60">
    <property type="match status" value="1"/>
</dbReference>
<dbReference type="Gene3D" id="3.30.40.250">
    <property type="match status" value="1"/>
</dbReference>
<evidence type="ECO:0000313" key="3">
    <source>
        <dbReference type="Proteomes" id="UP001518140"/>
    </source>
</evidence>
<dbReference type="EMBL" id="JAAKZX010000049">
    <property type="protein sequence ID" value="NGO43907.1"/>
    <property type="molecule type" value="Genomic_DNA"/>
</dbReference>
<evidence type="ECO:0000259" key="1">
    <source>
        <dbReference type="PROSITE" id="PS51664"/>
    </source>
</evidence>
<dbReference type="PROSITE" id="PS51664">
    <property type="entry name" value="YCAO"/>
    <property type="match status" value="1"/>
</dbReference>